<dbReference type="RefSeq" id="WP_092539717.1">
    <property type="nucleotide sequence ID" value="NZ_FOKV01000001.1"/>
</dbReference>
<evidence type="ECO:0000256" key="9">
    <source>
        <dbReference type="HAMAP-Rule" id="MF_00097"/>
    </source>
</evidence>
<evidence type="ECO:0000256" key="7">
    <source>
        <dbReference type="ARBA" id="ARBA00047851"/>
    </source>
</evidence>
<evidence type="ECO:0000313" key="13">
    <source>
        <dbReference type="EMBL" id="SFB74745.1"/>
    </source>
</evidence>
<dbReference type="InterPro" id="IPR013785">
    <property type="entry name" value="Aldolase_TIM"/>
</dbReference>
<feature type="binding site" evidence="9">
    <location>
        <begin position="144"/>
        <end position="146"/>
    </location>
    <ligand>
        <name>2-[(2R,5Z)-2-carboxy-4-methylthiazol-5(2H)-ylidene]ethyl phosphate</name>
        <dbReference type="ChEBI" id="CHEBI:62899"/>
    </ligand>
</feature>
<gene>
    <name evidence="9" type="primary">thiE</name>
    <name evidence="13" type="ORF">SAMN04487907_101403</name>
</gene>
<accession>A0A1I1DIH7</accession>
<dbReference type="SUPFAM" id="SSF51391">
    <property type="entry name" value="Thiamin phosphate synthase"/>
    <property type="match status" value="1"/>
</dbReference>
<organism evidence="13 14">
    <name type="scientific">Zunongwangia mangrovi</name>
    <dbReference type="NCBI Taxonomy" id="1334022"/>
    <lineage>
        <taxon>Bacteria</taxon>
        <taxon>Pseudomonadati</taxon>
        <taxon>Bacteroidota</taxon>
        <taxon>Flavobacteriia</taxon>
        <taxon>Flavobacteriales</taxon>
        <taxon>Flavobacteriaceae</taxon>
        <taxon>Zunongwangia</taxon>
    </lineage>
</organism>
<evidence type="ECO:0000256" key="8">
    <source>
        <dbReference type="ARBA" id="ARBA00047883"/>
    </source>
</evidence>
<keyword evidence="2 9" id="KW-0808">Transferase</keyword>
<dbReference type="OrthoDB" id="9812206at2"/>
<dbReference type="InterPro" id="IPR036206">
    <property type="entry name" value="ThiamineP_synth_sf"/>
</dbReference>
<evidence type="ECO:0000256" key="1">
    <source>
        <dbReference type="ARBA" id="ARBA00005165"/>
    </source>
</evidence>
<dbReference type="CDD" id="cd00564">
    <property type="entry name" value="TMP_TenI"/>
    <property type="match status" value="1"/>
</dbReference>
<evidence type="ECO:0000256" key="4">
    <source>
        <dbReference type="ARBA" id="ARBA00022842"/>
    </source>
</evidence>
<comment type="function">
    <text evidence="9">Condenses 4-methyl-5-(beta-hydroxyethyl)thiazole monophosphate (THZ-P) and 2-methyl-4-amino-5-hydroxymethyl pyrimidine pyrophosphate (HMP-PP) to form thiamine monophosphate (TMP).</text>
</comment>
<protein>
    <recommendedName>
        <fullName evidence="9">Thiamine-phosphate synthase</fullName>
        <shortName evidence="9">TP synthase</shortName>
        <shortName evidence="9">TPS</shortName>
        <ecNumber evidence="9">2.5.1.3</ecNumber>
    </recommendedName>
    <alternativeName>
        <fullName evidence="9">Thiamine-phosphate pyrophosphorylase</fullName>
        <shortName evidence="9">TMP pyrophosphorylase</shortName>
        <shortName evidence="9">TMP-PPase</shortName>
    </alternativeName>
</protein>
<keyword evidence="4 9" id="KW-0460">Magnesium</keyword>
<dbReference type="GO" id="GO:0000287">
    <property type="term" value="F:magnesium ion binding"/>
    <property type="evidence" value="ECO:0007669"/>
    <property type="project" value="UniProtKB-UniRule"/>
</dbReference>
<name>A0A1I1DIH7_9FLAO</name>
<dbReference type="EC" id="2.5.1.3" evidence="9"/>
<dbReference type="NCBIfam" id="TIGR00693">
    <property type="entry name" value="thiE"/>
    <property type="match status" value="1"/>
</dbReference>
<feature type="binding site" evidence="9">
    <location>
        <position position="180"/>
    </location>
    <ligand>
        <name>2-[(2R,5Z)-2-carboxy-4-methylthiazol-5(2H)-ylidene]ethyl phosphate</name>
        <dbReference type="ChEBI" id="CHEBI:62899"/>
    </ligand>
</feature>
<dbReference type="Gene3D" id="3.20.20.70">
    <property type="entry name" value="Aldolase class I"/>
    <property type="match status" value="1"/>
</dbReference>
<evidence type="ECO:0000256" key="10">
    <source>
        <dbReference type="RuleBase" id="RU003826"/>
    </source>
</evidence>
<dbReference type="EMBL" id="FOKV01000001">
    <property type="protein sequence ID" value="SFB74745.1"/>
    <property type="molecule type" value="Genomic_DNA"/>
</dbReference>
<feature type="domain" description="Thiamine phosphate synthase/TenI" evidence="12">
    <location>
        <begin position="28"/>
        <end position="200"/>
    </location>
</feature>
<dbReference type="InterPro" id="IPR022998">
    <property type="entry name" value="ThiamineP_synth_TenI"/>
</dbReference>
<evidence type="ECO:0000256" key="5">
    <source>
        <dbReference type="ARBA" id="ARBA00022977"/>
    </source>
</evidence>
<dbReference type="InterPro" id="IPR034291">
    <property type="entry name" value="TMP_synthase"/>
</dbReference>
<evidence type="ECO:0000256" key="11">
    <source>
        <dbReference type="RuleBase" id="RU004253"/>
    </source>
</evidence>
<feature type="binding site" evidence="9">
    <location>
        <position position="99"/>
    </location>
    <ligand>
        <name>Mg(2+)</name>
        <dbReference type="ChEBI" id="CHEBI:18420"/>
    </ligand>
</feature>
<comment type="pathway">
    <text evidence="1 9 11">Cofactor biosynthesis; thiamine diphosphate biosynthesis; thiamine phosphate from 4-amino-2-methyl-5-diphosphomethylpyrimidine and 4-methyl-5-(2-phosphoethyl)-thiazole: step 1/1.</text>
</comment>
<dbReference type="PANTHER" id="PTHR20857">
    <property type="entry name" value="THIAMINE-PHOSPHATE PYROPHOSPHORYLASE"/>
    <property type="match status" value="1"/>
</dbReference>
<feature type="binding site" evidence="9">
    <location>
        <begin position="47"/>
        <end position="51"/>
    </location>
    <ligand>
        <name>4-amino-2-methyl-5-(diphosphooxymethyl)pyrimidine</name>
        <dbReference type="ChEBI" id="CHEBI:57841"/>
    </ligand>
</feature>
<evidence type="ECO:0000256" key="6">
    <source>
        <dbReference type="ARBA" id="ARBA00047334"/>
    </source>
</evidence>
<dbReference type="HAMAP" id="MF_00097">
    <property type="entry name" value="TMP_synthase"/>
    <property type="match status" value="1"/>
</dbReference>
<comment type="cofactor">
    <cofactor evidence="9">
        <name>Mg(2+)</name>
        <dbReference type="ChEBI" id="CHEBI:18420"/>
    </cofactor>
    <text evidence="9">Binds 1 Mg(2+) ion per subunit.</text>
</comment>
<dbReference type="Pfam" id="PF02581">
    <property type="entry name" value="TMP-TENI"/>
    <property type="match status" value="1"/>
</dbReference>
<evidence type="ECO:0000313" key="14">
    <source>
        <dbReference type="Proteomes" id="UP000199438"/>
    </source>
</evidence>
<dbReference type="GO" id="GO:0009229">
    <property type="term" value="P:thiamine diphosphate biosynthetic process"/>
    <property type="evidence" value="ECO:0007669"/>
    <property type="project" value="UniProtKB-UniRule"/>
</dbReference>
<feature type="binding site" evidence="9">
    <location>
        <position position="118"/>
    </location>
    <ligand>
        <name>4-amino-2-methyl-5-(diphosphooxymethyl)pyrimidine</name>
        <dbReference type="ChEBI" id="CHEBI:57841"/>
    </ligand>
</feature>
<comment type="catalytic activity">
    <reaction evidence="8 9 10">
        <text>2-[(2R,5Z)-2-carboxy-4-methylthiazol-5(2H)-ylidene]ethyl phosphate + 4-amino-2-methyl-5-(diphosphooxymethyl)pyrimidine + 2 H(+) = thiamine phosphate + CO2 + diphosphate</text>
        <dbReference type="Rhea" id="RHEA:47844"/>
        <dbReference type="ChEBI" id="CHEBI:15378"/>
        <dbReference type="ChEBI" id="CHEBI:16526"/>
        <dbReference type="ChEBI" id="CHEBI:33019"/>
        <dbReference type="ChEBI" id="CHEBI:37575"/>
        <dbReference type="ChEBI" id="CHEBI:57841"/>
        <dbReference type="ChEBI" id="CHEBI:62899"/>
        <dbReference type="EC" id="2.5.1.3"/>
    </reaction>
</comment>
<dbReference type="GO" id="GO:0009228">
    <property type="term" value="P:thiamine biosynthetic process"/>
    <property type="evidence" value="ECO:0007669"/>
    <property type="project" value="UniProtKB-KW"/>
</dbReference>
<sequence>MSQFLDKNESVFQKKISCLQYISQGKDRFQHLENIEKVLRAGGNWIQLRMKEMPQNEVLKTAILARELCSKFSAKLIINDHVKVAKTCNADGVHLGQEDTSVLEAREILGTQKIIGGTANTFQHCLNHLENGVDYIGLGPLRFTSTKKKLSPILGFSGYMDLMVAYSKHENTVPVIAIGGIQLSDIEELRQIGLSGIAVSGMLTHSEHPEKEIRQILDGFAVRG</sequence>
<feature type="binding site" evidence="9">
    <location>
        <position position="80"/>
    </location>
    <ligand>
        <name>Mg(2+)</name>
        <dbReference type="ChEBI" id="CHEBI:18420"/>
    </ligand>
</feature>
<comment type="catalytic activity">
    <reaction evidence="7 9 10">
        <text>2-(2-carboxy-4-methylthiazol-5-yl)ethyl phosphate + 4-amino-2-methyl-5-(diphosphooxymethyl)pyrimidine + 2 H(+) = thiamine phosphate + CO2 + diphosphate</text>
        <dbReference type="Rhea" id="RHEA:47848"/>
        <dbReference type="ChEBI" id="CHEBI:15378"/>
        <dbReference type="ChEBI" id="CHEBI:16526"/>
        <dbReference type="ChEBI" id="CHEBI:33019"/>
        <dbReference type="ChEBI" id="CHEBI:37575"/>
        <dbReference type="ChEBI" id="CHEBI:57841"/>
        <dbReference type="ChEBI" id="CHEBI:62890"/>
        <dbReference type="EC" id="2.5.1.3"/>
    </reaction>
</comment>
<feature type="binding site" evidence="9">
    <location>
        <position position="79"/>
    </location>
    <ligand>
        <name>4-amino-2-methyl-5-(diphosphooxymethyl)pyrimidine</name>
        <dbReference type="ChEBI" id="CHEBI:57841"/>
    </ligand>
</feature>
<evidence type="ECO:0000259" key="12">
    <source>
        <dbReference type="Pfam" id="PF02581"/>
    </source>
</evidence>
<evidence type="ECO:0000256" key="3">
    <source>
        <dbReference type="ARBA" id="ARBA00022723"/>
    </source>
</evidence>
<dbReference type="Proteomes" id="UP000199438">
    <property type="component" value="Unassembled WGS sequence"/>
</dbReference>
<keyword evidence="14" id="KW-1185">Reference proteome</keyword>
<comment type="caution">
    <text evidence="9">Lacks conserved residue(s) required for the propagation of feature annotation.</text>
</comment>
<feature type="binding site" evidence="9">
    <location>
        <position position="147"/>
    </location>
    <ligand>
        <name>4-amino-2-methyl-5-(diphosphooxymethyl)pyrimidine</name>
        <dbReference type="ChEBI" id="CHEBI:57841"/>
    </ligand>
</feature>
<dbReference type="PANTHER" id="PTHR20857:SF15">
    <property type="entry name" value="THIAMINE-PHOSPHATE SYNTHASE"/>
    <property type="match status" value="1"/>
</dbReference>
<dbReference type="STRING" id="1334022.SAMN04487907_101403"/>
<proteinExistence type="inferred from homology"/>
<dbReference type="GO" id="GO:0004789">
    <property type="term" value="F:thiamine-phosphate diphosphorylase activity"/>
    <property type="evidence" value="ECO:0007669"/>
    <property type="project" value="UniProtKB-UniRule"/>
</dbReference>
<comment type="similarity">
    <text evidence="9 10">Belongs to the thiamine-phosphate synthase family.</text>
</comment>
<dbReference type="AlphaFoldDB" id="A0A1I1DIH7"/>
<dbReference type="NCBIfam" id="NF000736">
    <property type="entry name" value="PRK00043.2-3"/>
    <property type="match status" value="1"/>
</dbReference>
<dbReference type="UniPathway" id="UPA00060">
    <property type="reaction ID" value="UER00141"/>
</dbReference>
<keyword evidence="5 9" id="KW-0784">Thiamine biosynthesis</keyword>
<evidence type="ECO:0000256" key="2">
    <source>
        <dbReference type="ARBA" id="ARBA00022679"/>
    </source>
</evidence>
<reference evidence="14" key="1">
    <citation type="submission" date="2016-10" db="EMBL/GenBank/DDBJ databases">
        <authorList>
            <person name="Varghese N."/>
            <person name="Submissions S."/>
        </authorList>
    </citation>
    <scope>NUCLEOTIDE SEQUENCE [LARGE SCALE GENOMIC DNA]</scope>
    <source>
        <strain evidence="14">DSM 24499</strain>
    </source>
</reference>
<keyword evidence="3 9" id="KW-0479">Metal-binding</keyword>
<comment type="catalytic activity">
    <reaction evidence="6 9 10">
        <text>4-methyl-5-(2-phosphooxyethyl)-thiazole + 4-amino-2-methyl-5-(diphosphooxymethyl)pyrimidine + H(+) = thiamine phosphate + diphosphate</text>
        <dbReference type="Rhea" id="RHEA:22328"/>
        <dbReference type="ChEBI" id="CHEBI:15378"/>
        <dbReference type="ChEBI" id="CHEBI:33019"/>
        <dbReference type="ChEBI" id="CHEBI:37575"/>
        <dbReference type="ChEBI" id="CHEBI:57841"/>
        <dbReference type="ChEBI" id="CHEBI:58296"/>
        <dbReference type="EC" id="2.5.1.3"/>
    </reaction>
</comment>
<dbReference type="GO" id="GO:0005737">
    <property type="term" value="C:cytoplasm"/>
    <property type="evidence" value="ECO:0007669"/>
    <property type="project" value="TreeGrafter"/>
</dbReference>